<evidence type="ECO:0000313" key="1">
    <source>
        <dbReference type="EMBL" id="CAE6381305.1"/>
    </source>
</evidence>
<dbReference type="Proteomes" id="UP000663846">
    <property type="component" value="Unassembled WGS sequence"/>
</dbReference>
<comment type="caution">
    <text evidence="1">The sequence shown here is derived from an EMBL/GenBank/DDBJ whole genome shotgun (WGS) entry which is preliminary data.</text>
</comment>
<gene>
    <name evidence="1" type="ORF">RDB_LOCUS34596</name>
</gene>
<dbReference type="AlphaFoldDB" id="A0A8H2WHP4"/>
<evidence type="ECO:0000313" key="2">
    <source>
        <dbReference type="Proteomes" id="UP000663846"/>
    </source>
</evidence>
<accession>A0A8H2WHP4</accession>
<sequence>MYWYSDQSDPLDPDEFIVLKIKDSKRDAEVWFRFFLYFGDCFGDRDTEYPSIPVSTQMICRASISFVPGIDYQVMADVRRKVAQMYPTPPEAVSKMLLSLSLPSLAHPVQKFREYCAADFAEMLSLRIGEGIGNCTPQDLCNIWRSTPMSDRRLFELWFYEHILPHTGGGGICVGYIVLLINGSSDLSSYVDWWVRLERTNSIDHATISQESGALIHPESKLRDTITFDGGVPFENVIDALQNAPIELNPLKDSFYASTIAHRISIQLSNGLAEFTIKGLKRMWCGEHAREMQVNRVISFQEYEGPRGSSEFLLLNISPGELDRRGLWVRLGNSMDEHKGSVCIARDRRCVMKKGSNVTEDVAFEGLEFGHVLSDLGPISTAMCTKKEREIAHRITPDEIIKKLSEKYQCMYRFK</sequence>
<dbReference type="EMBL" id="CAJMWS010000217">
    <property type="protein sequence ID" value="CAE6381305.1"/>
    <property type="molecule type" value="Genomic_DNA"/>
</dbReference>
<organism evidence="1 2">
    <name type="scientific">Rhizoctonia solani</name>
    <dbReference type="NCBI Taxonomy" id="456999"/>
    <lineage>
        <taxon>Eukaryota</taxon>
        <taxon>Fungi</taxon>
        <taxon>Dikarya</taxon>
        <taxon>Basidiomycota</taxon>
        <taxon>Agaricomycotina</taxon>
        <taxon>Agaricomycetes</taxon>
        <taxon>Cantharellales</taxon>
        <taxon>Ceratobasidiaceae</taxon>
        <taxon>Rhizoctonia</taxon>
    </lineage>
</organism>
<proteinExistence type="predicted"/>
<reference evidence="1" key="1">
    <citation type="submission" date="2021-01" db="EMBL/GenBank/DDBJ databases">
        <authorList>
            <person name="Kaushik A."/>
        </authorList>
    </citation>
    <scope>NUCLEOTIDE SEQUENCE</scope>
    <source>
        <strain evidence="1">AG1-1C</strain>
    </source>
</reference>
<protein>
    <submittedName>
        <fullName evidence="1">Uncharacterized protein</fullName>
    </submittedName>
</protein>
<name>A0A8H2WHP4_9AGAM</name>